<gene>
    <name evidence="5" type="ORF">L9F63_010635</name>
</gene>
<protein>
    <recommendedName>
        <fullName evidence="4">Chromo domain-containing protein</fullName>
    </recommendedName>
</protein>
<feature type="compositionally biased region" description="Basic residues" evidence="3">
    <location>
        <begin position="71"/>
        <end position="81"/>
    </location>
</feature>
<dbReference type="Gene3D" id="2.40.50.40">
    <property type="match status" value="2"/>
</dbReference>
<reference evidence="5" key="2">
    <citation type="submission" date="2023-05" db="EMBL/GenBank/DDBJ databases">
        <authorList>
            <person name="Fouks B."/>
        </authorList>
    </citation>
    <scope>NUCLEOTIDE SEQUENCE</scope>
    <source>
        <strain evidence="5">Stay&amp;Tobe</strain>
        <tissue evidence="5">Testes</tissue>
    </source>
</reference>
<proteinExistence type="predicted"/>
<keyword evidence="6" id="KW-1185">Reference proteome</keyword>
<dbReference type="InterPro" id="IPR023780">
    <property type="entry name" value="Chromo_domain"/>
</dbReference>
<dbReference type="InterPro" id="IPR051219">
    <property type="entry name" value="Heterochromatin_chromo-domain"/>
</dbReference>
<feature type="compositionally biased region" description="Basic residues" evidence="3">
    <location>
        <begin position="170"/>
        <end position="187"/>
    </location>
</feature>
<feature type="compositionally biased region" description="Acidic residues" evidence="3">
    <location>
        <begin position="140"/>
        <end position="149"/>
    </location>
</feature>
<sequence length="303" mass="34791">PFHHDKVIRLSISSRRNKMRRLSMKSKKGKTEASDSEAEDSFKDEVSGSNNGDSNSGNESENESATDAKQNSKRKNKRAGKKSNNADAEDGASESKKKKKNLDEPEEAEEYEVDTIVDMKVNRGKRQFKIRWKGYGPDGDSWENEDDLNCAEKIKTFLEEHNGEKEESKNKKRGGKGSNKGAKKKQKSEKNDESEEPEDVTKEFEVDKVMEVHFKKNGTREFLIHWKGFSHKEDTWEPEQNLNCPELIEKFMAKVGKAKSSESRELRANPQHTERFTLNMAQSGRRLSRRNQGKQRATYHGFD</sequence>
<dbReference type="Pfam" id="PF00385">
    <property type="entry name" value="Chromo"/>
    <property type="match status" value="2"/>
</dbReference>
<name>A0AAD8AGL5_DIPPU</name>
<reference evidence="5" key="1">
    <citation type="journal article" date="2023" name="IScience">
        <title>Live-bearing cockroach genome reveals convergent evolutionary mechanisms linked to viviparity in insects and beyond.</title>
        <authorList>
            <person name="Fouks B."/>
            <person name="Harrison M.C."/>
            <person name="Mikhailova A.A."/>
            <person name="Marchal E."/>
            <person name="English S."/>
            <person name="Carruthers M."/>
            <person name="Jennings E.C."/>
            <person name="Chiamaka E.L."/>
            <person name="Frigard R.A."/>
            <person name="Pippel M."/>
            <person name="Attardo G.M."/>
            <person name="Benoit J.B."/>
            <person name="Bornberg-Bauer E."/>
            <person name="Tobe S.S."/>
        </authorList>
    </citation>
    <scope>NUCLEOTIDE SEQUENCE</scope>
    <source>
        <strain evidence="5">Stay&amp;Tobe</strain>
    </source>
</reference>
<dbReference type="AlphaFoldDB" id="A0AAD8AGL5"/>
<keyword evidence="2" id="KW-0539">Nucleus</keyword>
<feature type="region of interest" description="Disordered" evidence="3">
    <location>
        <begin position="282"/>
        <end position="303"/>
    </location>
</feature>
<dbReference type="InterPro" id="IPR016197">
    <property type="entry name" value="Chromo-like_dom_sf"/>
</dbReference>
<accession>A0AAD8AGL5</accession>
<dbReference type="PANTHER" id="PTHR22812">
    <property type="entry name" value="CHROMOBOX PROTEIN"/>
    <property type="match status" value="1"/>
</dbReference>
<evidence type="ECO:0000313" key="6">
    <source>
        <dbReference type="Proteomes" id="UP001233999"/>
    </source>
</evidence>
<evidence type="ECO:0000256" key="2">
    <source>
        <dbReference type="ARBA" id="ARBA00023242"/>
    </source>
</evidence>
<evidence type="ECO:0000256" key="3">
    <source>
        <dbReference type="SAM" id="MobiDB-lite"/>
    </source>
</evidence>
<feature type="compositionally biased region" description="Low complexity" evidence="3">
    <location>
        <begin position="47"/>
        <end position="59"/>
    </location>
</feature>
<feature type="compositionally biased region" description="Acidic residues" evidence="3">
    <location>
        <begin position="104"/>
        <end position="115"/>
    </location>
</feature>
<dbReference type="GO" id="GO:0005694">
    <property type="term" value="C:chromosome"/>
    <property type="evidence" value="ECO:0007669"/>
    <property type="project" value="UniProtKB-ARBA"/>
</dbReference>
<dbReference type="GO" id="GO:0005634">
    <property type="term" value="C:nucleus"/>
    <property type="evidence" value="ECO:0007669"/>
    <property type="project" value="UniProtKB-SubCell"/>
</dbReference>
<feature type="compositionally biased region" description="Basic residues" evidence="3">
    <location>
        <begin position="122"/>
        <end position="132"/>
    </location>
</feature>
<evidence type="ECO:0000313" key="5">
    <source>
        <dbReference type="EMBL" id="KAJ9598686.1"/>
    </source>
</evidence>
<evidence type="ECO:0000259" key="4">
    <source>
        <dbReference type="PROSITE" id="PS50013"/>
    </source>
</evidence>
<feature type="domain" description="Chromo" evidence="4">
    <location>
        <begin position="111"/>
        <end position="169"/>
    </location>
</feature>
<dbReference type="InterPro" id="IPR000953">
    <property type="entry name" value="Chromo/chromo_shadow_dom"/>
</dbReference>
<dbReference type="PRINTS" id="PR00504">
    <property type="entry name" value="CHROMODOMAIN"/>
</dbReference>
<dbReference type="SMART" id="SM00298">
    <property type="entry name" value="CHROMO"/>
    <property type="match status" value="2"/>
</dbReference>
<feature type="non-terminal residue" evidence="5">
    <location>
        <position position="1"/>
    </location>
</feature>
<dbReference type="PROSITE" id="PS50013">
    <property type="entry name" value="CHROMO_2"/>
    <property type="match status" value="2"/>
</dbReference>
<organism evidence="5 6">
    <name type="scientific">Diploptera punctata</name>
    <name type="common">Pacific beetle cockroach</name>
    <dbReference type="NCBI Taxonomy" id="6984"/>
    <lineage>
        <taxon>Eukaryota</taxon>
        <taxon>Metazoa</taxon>
        <taxon>Ecdysozoa</taxon>
        <taxon>Arthropoda</taxon>
        <taxon>Hexapoda</taxon>
        <taxon>Insecta</taxon>
        <taxon>Pterygota</taxon>
        <taxon>Neoptera</taxon>
        <taxon>Polyneoptera</taxon>
        <taxon>Dictyoptera</taxon>
        <taxon>Blattodea</taxon>
        <taxon>Blaberoidea</taxon>
        <taxon>Blaberidae</taxon>
        <taxon>Diplopterinae</taxon>
        <taxon>Diploptera</taxon>
    </lineage>
</organism>
<comment type="subcellular location">
    <subcellularLocation>
        <location evidence="1">Nucleus</location>
    </subcellularLocation>
</comment>
<dbReference type="EMBL" id="JASPKZ010001197">
    <property type="protein sequence ID" value="KAJ9598686.1"/>
    <property type="molecule type" value="Genomic_DNA"/>
</dbReference>
<dbReference type="CDD" id="cd00024">
    <property type="entry name" value="CD_CSD"/>
    <property type="match status" value="2"/>
</dbReference>
<dbReference type="SUPFAM" id="SSF54160">
    <property type="entry name" value="Chromo domain-like"/>
    <property type="match status" value="2"/>
</dbReference>
<dbReference type="Proteomes" id="UP001233999">
    <property type="component" value="Unassembled WGS sequence"/>
</dbReference>
<feature type="region of interest" description="Disordered" evidence="3">
    <location>
        <begin position="1"/>
        <end position="205"/>
    </location>
</feature>
<feature type="domain" description="Chromo" evidence="4">
    <location>
        <begin position="204"/>
        <end position="263"/>
    </location>
</feature>
<feature type="compositionally biased region" description="Basic residues" evidence="3">
    <location>
        <begin position="15"/>
        <end position="28"/>
    </location>
</feature>
<comment type="caution">
    <text evidence="5">The sequence shown here is derived from an EMBL/GenBank/DDBJ whole genome shotgun (WGS) entry which is preliminary data.</text>
</comment>
<feature type="compositionally biased region" description="Basic and acidic residues" evidence="3">
    <location>
        <begin position="150"/>
        <end position="169"/>
    </location>
</feature>
<evidence type="ECO:0000256" key="1">
    <source>
        <dbReference type="ARBA" id="ARBA00004123"/>
    </source>
</evidence>
<dbReference type="InterPro" id="IPR017984">
    <property type="entry name" value="Chromo_dom_subgr"/>
</dbReference>